<feature type="transmembrane region" description="Helical" evidence="6">
    <location>
        <begin position="142"/>
        <end position="164"/>
    </location>
</feature>
<dbReference type="Pfam" id="PF08370">
    <property type="entry name" value="PDR_assoc"/>
    <property type="match status" value="1"/>
</dbReference>
<keyword evidence="4 6" id="KW-1133">Transmembrane helix</keyword>
<proteinExistence type="predicted"/>
<dbReference type="InterPro" id="IPR013525">
    <property type="entry name" value="ABC2_TM"/>
</dbReference>
<dbReference type="Proteomes" id="UP000032180">
    <property type="component" value="Chromosome 1"/>
</dbReference>
<feature type="transmembrane region" description="Helical" evidence="6">
    <location>
        <begin position="20"/>
        <end position="41"/>
    </location>
</feature>
<evidence type="ECO:0008006" key="11">
    <source>
        <dbReference type="Google" id="ProtNLM"/>
    </source>
</evidence>
<evidence type="ECO:0000256" key="6">
    <source>
        <dbReference type="SAM" id="Phobius"/>
    </source>
</evidence>
<dbReference type="Pfam" id="PF01061">
    <property type="entry name" value="ABC2_membrane"/>
    <property type="match status" value="2"/>
</dbReference>
<feature type="transmembrane region" description="Helical" evidence="6">
    <location>
        <begin position="419"/>
        <end position="437"/>
    </location>
</feature>
<reference evidence="9" key="3">
    <citation type="submission" date="2015-04" db="UniProtKB">
        <authorList>
            <consortium name="EnsemblPlants"/>
        </authorList>
    </citation>
    <scope>IDENTIFICATION</scope>
</reference>
<feature type="transmembrane region" description="Helical" evidence="6">
    <location>
        <begin position="343"/>
        <end position="367"/>
    </location>
</feature>
<evidence type="ECO:0000256" key="2">
    <source>
        <dbReference type="ARBA" id="ARBA00022448"/>
    </source>
</evidence>
<reference evidence="9 10" key="1">
    <citation type="submission" date="2012-08" db="EMBL/GenBank/DDBJ databases">
        <title>Oryza genome evolution.</title>
        <authorList>
            <person name="Wing R.A."/>
        </authorList>
    </citation>
    <scope>NUCLEOTIDE SEQUENCE</scope>
</reference>
<keyword evidence="5 6" id="KW-0472">Membrane</keyword>
<dbReference type="GO" id="GO:0005886">
    <property type="term" value="C:plasma membrane"/>
    <property type="evidence" value="ECO:0007669"/>
    <property type="project" value="UniProtKB-ARBA"/>
</dbReference>
<reference evidence="10" key="2">
    <citation type="submission" date="2013-12" db="EMBL/GenBank/DDBJ databases">
        <authorList>
            <person name="Yu Y."/>
            <person name="Lee S."/>
            <person name="de Baynast K."/>
            <person name="Wissotski M."/>
            <person name="Liu L."/>
            <person name="Talag J."/>
            <person name="Goicoechea J."/>
            <person name="Angelova A."/>
            <person name="Jetty R."/>
            <person name="Kudrna D."/>
            <person name="Golser W."/>
            <person name="Rivera L."/>
            <person name="Zhang J."/>
            <person name="Wing R."/>
        </authorList>
    </citation>
    <scope>NUCLEOTIDE SEQUENCE</scope>
</reference>
<feature type="domain" description="ABC-2 type transporter transmembrane" evidence="7">
    <location>
        <begin position="331"/>
        <end position="396"/>
    </location>
</feature>
<feature type="transmembrane region" description="Helical" evidence="6">
    <location>
        <begin position="176"/>
        <end position="195"/>
    </location>
</feature>
<dbReference type="InterPro" id="IPR013581">
    <property type="entry name" value="PDR_assoc"/>
</dbReference>
<dbReference type="PANTHER" id="PTHR19241">
    <property type="entry name" value="ATP-BINDING CASSETTE TRANSPORTER"/>
    <property type="match status" value="1"/>
</dbReference>
<feature type="transmembrane region" description="Helical" evidence="6">
    <location>
        <begin position="92"/>
        <end position="111"/>
    </location>
</feature>
<keyword evidence="3 6" id="KW-0812">Transmembrane</keyword>
<feature type="domain" description="Plant PDR ABC transporter associated" evidence="8">
    <location>
        <begin position="258"/>
        <end position="318"/>
    </location>
</feature>
<accession>A0A0D9V0J5</accession>
<evidence type="ECO:0000259" key="8">
    <source>
        <dbReference type="Pfam" id="PF08370"/>
    </source>
</evidence>
<evidence type="ECO:0000259" key="7">
    <source>
        <dbReference type="Pfam" id="PF01061"/>
    </source>
</evidence>
<evidence type="ECO:0000256" key="3">
    <source>
        <dbReference type="ARBA" id="ARBA00022692"/>
    </source>
</evidence>
<evidence type="ECO:0000313" key="10">
    <source>
        <dbReference type="Proteomes" id="UP000032180"/>
    </source>
</evidence>
<evidence type="ECO:0000313" key="9">
    <source>
        <dbReference type="EnsemblPlants" id="LPERR01G13010.2"/>
    </source>
</evidence>
<keyword evidence="10" id="KW-1185">Reference proteome</keyword>
<dbReference type="AlphaFoldDB" id="A0A0D9V0J5"/>
<keyword evidence="2" id="KW-0813">Transport</keyword>
<dbReference type="EnsemblPlants" id="LPERR01G13010.2">
    <property type="protein sequence ID" value="LPERR01G13010.2"/>
    <property type="gene ID" value="LPERR01G13010"/>
</dbReference>
<name>A0A0D9V0J5_9ORYZ</name>
<comment type="subcellular location">
    <subcellularLocation>
        <location evidence="1">Membrane</location>
        <topology evidence="1">Multi-pass membrane protein</topology>
    </subcellularLocation>
</comment>
<feature type="domain" description="ABC-2 type transporter transmembrane" evidence="7">
    <location>
        <begin position="43"/>
        <end position="253"/>
    </location>
</feature>
<feature type="transmembrane region" description="Helical" evidence="6">
    <location>
        <begin position="388"/>
        <end position="413"/>
    </location>
</feature>
<evidence type="ECO:0000256" key="1">
    <source>
        <dbReference type="ARBA" id="ARBA00004141"/>
    </source>
</evidence>
<evidence type="ECO:0000256" key="4">
    <source>
        <dbReference type="ARBA" id="ARBA00022989"/>
    </source>
</evidence>
<evidence type="ECO:0000256" key="5">
    <source>
        <dbReference type="ARBA" id="ARBA00023136"/>
    </source>
</evidence>
<dbReference type="Gramene" id="LPERR01G13010.2">
    <property type="protein sequence ID" value="LPERR01G13010.2"/>
    <property type="gene ID" value="LPERR01G13010"/>
</dbReference>
<organism evidence="9 10">
    <name type="scientific">Leersia perrieri</name>
    <dbReference type="NCBI Taxonomy" id="77586"/>
    <lineage>
        <taxon>Eukaryota</taxon>
        <taxon>Viridiplantae</taxon>
        <taxon>Streptophyta</taxon>
        <taxon>Embryophyta</taxon>
        <taxon>Tracheophyta</taxon>
        <taxon>Spermatophyta</taxon>
        <taxon>Magnoliopsida</taxon>
        <taxon>Liliopsida</taxon>
        <taxon>Poales</taxon>
        <taxon>Poaceae</taxon>
        <taxon>BOP clade</taxon>
        <taxon>Oryzoideae</taxon>
        <taxon>Oryzeae</taxon>
        <taxon>Oryzinae</taxon>
        <taxon>Leersia</taxon>
    </lineage>
</organism>
<dbReference type="HOGENOM" id="CLU_589714_0_0_1"/>
<feature type="transmembrane region" description="Helical" evidence="6">
    <location>
        <begin position="285"/>
        <end position="311"/>
    </location>
</feature>
<dbReference type="GO" id="GO:0140359">
    <property type="term" value="F:ABC-type transporter activity"/>
    <property type="evidence" value="ECO:0007669"/>
    <property type="project" value="InterPro"/>
</dbReference>
<sequence length="473" mass="54687">MHSVHSTWGSPLRMNFQNHLIGAGATLLLLLPLKFGVSWMALLKANIDRELLLMKRDSFVYIFKAVNLTLTAFLVMTTFIRTKMHRDTTYGTIYMGALYFALDTIMFNGFAELGMTVIKLPVFFKQRDLLFFPAWTYTIPSWILQIPVTFFEVGVYVFTTYYVVGFDPSVSRFFKQYLLLVALNQMSSSLFRFIAGLGRDMVVAQTIGPLSLLAFATLGGFILARPDVKKWWIWGYWISPLSYAQNAISTNEFLGHSWNKSFPGQNDTTVISVLKSRGIFTEAKWYWIGFGALIGYTLLFNLLYTVALSFLKPLGDSYPSVPEDALEEKLYSMIGFEWSVAKFFWYLFFMYFTLLYFTFFGMMAVGLTPKESIASIISPIIYNMWNLFSGYLIPRPVAYFLPHIVLFSLLISFRKIPVWWRWYCWICPVAWTLYGLVASQFGNIQTKLDGKDQTVAQFIEEYYGFNHDLLWLN</sequence>
<feature type="transmembrane region" description="Helical" evidence="6">
    <location>
        <begin position="201"/>
        <end position="224"/>
    </location>
</feature>
<protein>
    <recommendedName>
        <fullName evidence="11">ABC-2 type transporter domain-containing protein</fullName>
    </recommendedName>
</protein>
<feature type="transmembrane region" description="Helical" evidence="6">
    <location>
        <begin position="61"/>
        <end position="80"/>
    </location>
</feature>